<dbReference type="AlphaFoldDB" id="A0A2N5ELK1"/>
<reference evidence="3 4" key="1">
    <citation type="submission" date="2017-12" db="EMBL/GenBank/DDBJ databases">
        <title>Characterization of six clinical isolates of Enterochimera gen. nov., a novel genus of the Yersiniaciae family and the three species Enterochimera arupensis sp. nov., Enterochimera coloradensis sp. nov, and Enterochimera californica sp. nov.</title>
        <authorList>
            <person name="Rossi A."/>
            <person name="Fisher M."/>
        </authorList>
    </citation>
    <scope>NUCLEOTIDE SEQUENCE [LARGE SCALE GENOMIC DNA]</scope>
    <source>
        <strain evidence="3 4">2016Iso1</strain>
    </source>
</reference>
<comment type="caution">
    <text evidence="3">The sequence shown here is derived from an EMBL/GenBank/DDBJ whole genome shotgun (WGS) entry which is preliminary data.</text>
</comment>
<dbReference type="Pfam" id="PF00903">
    <property type="entry name" value="Glyoxalase"/>
    <property type="match status" value="1"/>
</dbReference>
<feature type="binding site" evidence="1">
    <location>
        <position position="134"/>
    </location>
    <ligand>
        <name>a divalent metal cation</name>
        <dbReference type="ChEBI" id="CHEBI:60240"/>
        <note>catalytic</note>
    </ligand>
</feature>
<comment type="similarity">
    <text evidence="1">Belongs to the bacterial two-domain DSD family.</text>
</comment>
<dbReference type="SUPFAM" id="SSF51658">
    <property type="entry name" value="Xylose isomerase-like"/>
    <property type="match status" value="1"/>
</dbReference>
<dbReference type="GO" id="GO:0046565">
    <property type="term" value="F:3-dehydroshikimate dehydratase activity"/>
    <property type="evidence" value="ECO:0007669"/>
    <property type="project" value="UniProtKB-UniRule"/>
</dbReference>
<dbReference type="PANTHER" id="PTHR12110:SF21">
    <property type="entry name" value="XYLOSE ISOMERASE-LIKE TIM BARREL DOMAIN-CONTAINING PROTEIN"/>
    <property type="match status" value="1"/>
</dbReference>
<name>A0A2N5ELK1_9GAMM</name>
<gene>
    <name evidence="3" type="ORF">CYR34_13545</name>
</gene>
<feature type="domain" description="VOC" evidence="2">
    <location>
        <begin position="295"/>
        <end position="414"/>
    </location>
</feature>
<proteinExistence type="inferred from homology"/>
<accession>A0A2N5ELK1</accession>
<evidence type="ECO:0000313" key="3">
    <source>
        <dbReference type="EMBL" id="PLR48050.1"/>
    </source>
</evidence>
<dbReference type="PROSITE" id="PS51819">
    <property type="entry name" value="VOC"/>
    <property type="match status" value="2"/>
</dbReference>
<dbReference type="HAMAP" id="MF_02238">
    <property type="entry name" value="DSD"/>
    <property type="match status" value="1"/>
</dbReference>
<keyword evidence="1" id="KW-0456">Lyase</keyword>
<feature type="binding site" evidence="1">
    <location>
        <position position="598"/>
    </location>
    <ligand>
        <name>Mg(2+)</name>
        <dbReference type="ChEBI" id="CHEBI:18420"/>
    </ligand>
</feature>
<dbReference type="RefSeq" id="WP_072927823.1">
    <property type="nucleotide sequence ID" value="NZ_PJZJ01000016.1"/>
</dbReference>
<comment type="cofactor">
    <cofactor evidence="1">
        <name>a divalent metal cation</name>
        <dbReference type="ChEBI" id="CHEBI:60240"/>
    </cofactor>
</comment>
<dbReference type="Gene3D" id="3.10.180.10">
    <property type="entry name" value="2,3-Dihydroxybiphenyl 1,2-Dioxygenase, domain 1"/>
    <property type="match status" value="2"/>
</dbReference>
<dbReference type="Gene3D" id="3.20.20.150">
    <property type="entry name" value="Divalent-metal-dependent TIM barrel enzymes"/>
    <property type="match status" value="1"/>
</dbReference>
<keyword evidence="3" id="KW-0413">Isomerase</keyword>
<feature type="binding site" evidence="1">
    <location>
        <position position="519"/>
    </location>
    <ligand>
        <name>Mg(2+)</name>
        <dbReference type="ChEBI" id="CHEBI:18420"/>
    </ligand>
</feature>
<feature type="domain" description="VOC" evidence="2">
    <location>
        <begin position="438"/>
        <end position="588"/>
    </location>
</feature>
<comment type="pathway">
    <text evidence="1">Aromatic compound metabolism; 3,4-dihydroxybenzoate biosynthesis.</text>
</comment>
<comment type="catalytic activity">
    <reaction evidence="1">
        <text>3-dehydroshikimate = 3,4-dihydroxybenzoate + H2O</text>
        <dbReference type="Rhea" id="RHEA:24848"/>
        <dbReference type="ChEBI" id="CHEBI:15377"/>
        <dbReference type="ChEBI" id="CHEBI:16630"/>
        <dbReference type="ChEBI" id="CHEBI:36241"/>
        <dbReference type="EC" id="4.2.1.118"/>
    </reaction>
</comment>
<dbReference type="InterPro" id="IPR043700">
    <property type="entry name" value="DSD"/>
</dbReference>
<dbReference type="InterPro" id="IPR004360">
    <property type="entry name" value="Glyas_Fos-R_dOase_dom"/>
</dbReference>
<keyword evidence="3" id="KW-0670">Pyruvate</keyword>
<dbReference type="InterPro" id="IPR050312">
    <property type="entry name" value="IolE/XylAMocC-like"/>
</dbReference>
<feature type="binding site" evidence="1">
    <location>
        <position position="165"/>
    </location>
    <ligand>
        <name>a divalent metal cation</name>
        <dbReference type="ChEBI" id="CHEBI:60240"/>
        <note>catalytic</note>
    </ligand>
</feature>
<comment type="function">
    <text evidence="1">Catalyzes the conversion of 3-dehydroshikimate to protocatechuate (3,4-dihydroxybenzoate), a common intermediate of quinate and shikimate degradation pathways.</text>
</comment>
<dbReference type="GO" id="GO:0016853">
    <property type="term" value="F:isomerase activity"/>
    <property type="evidence" value="ECO:0007669"/>
    <property type="project" value="UniProtKB-KW"/>
</dbReference>
<dbReference type="Pfam" id="PF01261">
    <property type="entry name" value="AP_endonuc_2"/>
    <property type="match status" value="1"/>
</dbReference>
<dbReference type="OrthoDB" id="9780241at2"/>
<keyword evidence="1" id="KW-0479">Metal-binding</keyword>
<dbReference type="GO" id="GO:0046872">
    <property type="term" value="F:metal ion binding"/>
    <property type="evidence" value="ECO:0007669"/>
    <property type="project" value="UniProtKB-UniRule"/>
</dbReference>
<dbReference type="GO" id="GO:0046279">
    <property type="term" value="P:3,4-dihydroxybenzoate biosynthetic process"/>
    <property type="evidence" value="ECO:0007669"/>
    <property type="project" value="UniProtKB-UniRule"/>
</dbReference>
<evidence type="ECO:0000256" key="1">
    <source>
        <dbReference type="HAMAP-Rule" id="MF_02238"/>
    </source>
</evidence>
<feature type="binding site" evidence="1">
    <location>
        <position position="239"/>
    </location>
    <ligand>
        <name>a divalent metal cation</name>
        <dbReference type="ChEBI" id="CHEBI:60240"/>
        <note>catalytic</note>
    </ligand>
</feature>
<dbReference type="InterPro" id="IPR013022">
    <property type="entry name" value="Xyl_isomerase-like_TIM-brl"/>
</dbReference>
<keyword evidence="4" id="KW-1185">Reference proteome</keyword>
<feature type="binding site" evidence="1">
    <location>
        <position position="441"/>
    </location>
    <ligand>
        <name>Mg(2+)</name>
        <dbReference type="ChEBI" id="CHEBI:18420"/>
    </ligand>
</feature>
<dbReference type="InterPro" id="IPR037523">
    <property type="entry name" value="VOC_core"/>
</dbReference>
<dbReference type="Proteomes" id="UP000234626">
    <property type="component" value="Unassembled WGS sequence"/>
</dbReference>
<evidence type="ECO:0000313" key="4">
    <source>
        <dbReference type="Proteomes" id="UP000234626"/>
    </source>
</evidence>
<dbReference type="SUPFAM" id="SSF54593">
    <property type="entry name" value="Glyoxalase/Bleomycin resistance protein/Dihydroxybiphenyl dioxygenase"/>
    <property type="match status" value="1"/>
</dbReference>
<organism evidence="3 4">
    <name type="scientific">Chimaeribacter arupi</name>
    <dbReference type="NCBI Taxonomy" id="2060066"/>
    <lineage>
        <taxon>Bacteria</taxon>
        <taxon>Pseudomonadati</taxon>
        <taxon>Pseudomonadota</taxon>
        <taxon>Gammaproteobacteria</taxon>
        <taxon>Enterobacterales</taxon>
        <taxon>Yersiniaceae</taxon>
        <taxon>Chimaeribacter</taxon>
    </lineage>
</organism>
<protein>
    <recommendedName>
        <fullName evidence="1">3-dehydroshikimate dehydratase</fullName>
        <shortName evidence="1">DSD</shortName>
        <ecNumber evidence="1">4.2.1.118</ecNumber>
    </recommendedName>
</protein>
<dbReference type="PANTHER" id="PTHR12110">
    <property type="entry name" value="HYDROXYPYRUVATE ISOMERASE"/>
    <property type="match status" value="1"/>
</dbReference>
<feature type="binding site" evidence="1">
    <location>
        <position position="191"/>
    </location>
    <ligand>
        <name>a divalent metal cation</name>
        <dbReference type="ChEBI" id="CHEBI:60240"/>
        <note>catalytic</note>
    </ligand>
</feature>
<dbReference type="UniPathway" id="UPA00088"/>
<sequence>MQRSIATVSVSGSLPEKLQAIADAGFDGIELFENDLLYYPGSPAEIRQRCADLGLAITLFQPFRNFEGNPRDQLDTHLERARLKFDLMHQLGCDTLLVCSNVSPQSSAVRDVQIADLARLATLAEQHDIRVGYEALAWGAHVNRYRQAWDRVREVDSPAMGIVLDSFHILALGDSLDELDDIPLEKITFLQLADAPVLQMNTLEWSRHFRCFPGQGELPLVKFATQLTQKGYRGPWSLEIFNDTFRAEPATPTAQDGYRSLLYIEEQTRLALAQANQPALPEALFASAPLPRYHGVEFIEFSAGADDAPPLAAGLQQLGLVHRGDHRSKAVSLFQNGPVNVIVNRQPDSFAAAYHERHGLSMCALALKVEGTQRLLQRAQDYGYATFAPQAGPNERQIPAVCLPDGSLIYLIEQDAQTSWTQDFHLHDTPPPSAGWLGIDHLAMAIPEAMRQNWVMFLRSVLGFELESTQEMNDPFGIVRSQLAHSPENRVRLPLNISQSRETLIARTLQRYQGAGLQHAAFATGDIFSAVRAARELGQALLPVPENYYQDLAARFGLDQAFLHQLETHHVLYDRDEQGGELLHAYTRPVADGRFFFELLERRGGYAQYGEANAGVRLTMQQQP</sequence>
<dbReference type="EC" id="4.2.1.118" evidence="1"/>
<dbReference type="InterPro" id="IPR029068">
    <property type="entry name" value="Glyas_Bleomycin-R_OHBP_Dase"/>
</dbReference>
<dbReference type="InterPro" id="IPR036237">
    <property type="entry name" value="Xyl_isomerase-like_sf"/>
</dbReference>
<dbReference type="EMBL" id="PJZK01000013">
    <property type="protein sequence ID" value="PLR48050.1"/>
    <property type="molecule type" value="Genomic_DNA"/>
</dbReference>
<evidence type="ECO:0000259" key="2">
    <source>
        <dbReference type="PROSITE" id="PS51819"/>
    </source>
</evidence>
<dbReference type="Pfam" id="PF14696">
    <property type="entry name" value="Glyoxalase_5"/>
    <property type="match status" value="1"/>
</dbReference>